<dbReference type="PANTHER" id="PTHR33516:SF2">
    <property type="entry name" value="LEXA REPRESSOR-RELATED"/>
    <property type="match status" value="1"/>
</dbReference>
<dbReference type="InterPro" id="IPR036286">
    <property type="entry name" value="LexA/Signal_pep-like_sf"/>
</dbReference>
<feature type="compositionally biased region" description="Gly residues" evidence="8">
    <location>
        <begin position="1"/>
        <end position="18"/>
    </location>
</feature>
<dbReference type="GO" id="GO:0006355">
    <property type="term" value="P:regulation of DNA-templated transcription"/>
    <property type="evidence" value="ECO:0007669"/>
    <property type="project" value="InterPro"/>
</dbReference>
<proteinExistence type="inferred from homology"/>
<keyword evidence="6" id="KW-0742">SOS response</keyword>
<dbReference type="GO" id="GO:0016787">
    <property type="term" value="F:hydrolase activity"/>
    <property type="evidence" value="ECO:0007669"/>
    <property type="project" value="UniProtKB-KW"/>
</dbReference>
<keyword evidence="2" id="KW-0227">DNA damage</keyword>
<evidence type="ECO:0000256" key="3">
    <source>
        <dbReference type="ARBA" id="ARBA00022801"/>
    </source>
</evidence>
<dbReference type="AlphaFoldDB" id="A0A0W0TVI0"/>
<gene>
    <name evidence="10" type="ORF">Lery_0526</name>
</gene>
<accession>A0A0W0TVI0</accession>
<organism evidence="10 11">
    <name type="scientific">Legionella erythra</name>
    <dbReference type="NCBI Taxonomy" id="448"/>
    <lineage>
        <taxon>Bacteria</taxon>
        <taxon>Pseudomonadati</taxon>
        <taxon>Pseudomonadota</taxon>
        <taxon>Gammaproteobacteria</taxon>
        <taxon>Legionellales</taxon>
        <taxon>Legionellaceae</taxon>
        <taxon>Legionella</taxon>
    </lineage>
</organism>
<reference evidence="10 11" key="1">
    <citation type="submission" date="2015-11" db="EMBL/GenBank/DDBJ databases">
        <title>Genomic analysis of 38 Legionella species identifies large and diverse effector repertoires.</title>
        <authorList>
            <person name="Burstein D."/>
            <person name="Amaro F."/>
            <person name="Zusman T."/>
            <person name="Lifshitz Z."/>
            <person name="Cohen O."/>
            <person name="Gilbert J.A."/>
            <person name="Pupko T."/>
            <person name="Shuman H.A."/>
            <person name="Segal G."/>
        </authorList>
    </citation>
    <scope>NUCLEOTIDE SEQUENCE [LARGE SCALE GENOMIC DNA]</scope>
    <source>
        <strain evidence="10 11">SE-32A-C8</strain>
    </source>
</reference>
<dbReference type="InterPro" id="IPR039418">
    <property type="entry name" value="LexA-like"/>
</dbReference>
<evidence type="ECO:0000256" key="2">
    <source>
        <dbReference type="ARBA" id="ARBA00022763"/>
    </source>
</evidence>
<evidence type="ECO:0000256" key="4">
    <source>
        <dbReference type="ARBA" id="ARBA00022813"/>
    </source>
</evidence>
<dbReference type="RefSeq" id="WP_058525694.1">
    <property type="nucleotide sequence ID" value="NZ_CAAAHY010000001.1"/>
</dbReference>
<evidence type="ECO:0000256" key="8">
    <source>
        <dbReference type="SAM" id="MobiDB-lite"/>
    </source>
</evidence>
<dbReference type="InterPro" id="IPR050077">
    <property type="entry name" value="LexA_repressor"/>
</dbReference>
<dbReference type="STRING" id="448.Lery_0526"/>
<name>A0A0W0TVI0_LEGER</name>
<dbReference type="PATRIC" id="fig|448.7.peg.545"/>
<keyword evidence="5" id="KW-0234">DNA repair</keyword>
<dbReference type="EMBL" id="LNYA01000003">
    <property type="protein sequence ID" value="KTC99625.1"/>
    <property type="molecule type" value="Genomic_DNA"/>
</dbReference>
<dbReference type="GO" id="GO:0003677">
    <property type="term" value="F:DNA binding"/>
    <property type="evidence" value="ECO:0007669"/>
    <property type="project" value="InterPro"/>
</dbReference>
<dbReference type="NCBIfam" id="NF007621">
    <property type="entry name" value="PRK10276.1"/>
    <property type="match status" value="1"/>
</dbReference>
<dbReference type="Proteomes" id="UP000054773">
    <property type="component" value="Unassembled WGS sequence"/>
</dbReference>
<feature type="domain" description="Peptidase S24/S26A/S26B/S26C" evidence="9">
    <location>
        <begin position="50"/>
        <end position="166"/>
    </location>
</feature>
<evidence type="ECO:0000256" key="7">
    <source>
        <dbReference type="RuleBase" id="RU003991"/>
    </source>
</evidence>
<dbReference type="InterPro" id="IPR006197">
    <property type="entry name" value="Peptidase_S24_LexA"/>
</dbReference>
<evidence type="ECO:0000256" key="5">
    <source>
        <dbReference type="ARBA" id="ARBA00023204"/>
    </source>
</evidence>
<keyword evidence="11" id="KW-1185">Reference proteome</keyword>
<evidence type="ECO:0000259" key="9">
    <source>
        <dbReference type="Pfam" id="PF00717"/>
    </source>
</evidence>
<dbReference type="PRINTS" id="PR00726">
    <property type="entry name" value="LEXASERPTASE"/>
</dbReference>
<dbReference type="PANTHER" id="PTHR33516">
    <property type="entry name" value="LEXA REPRESSOR"/>
    <property type="match status" value="1"/>
</dbReference>
<evidence type="ECO:0000256" key="1">
    <source>
        <dbReference type="ARBA" id="ARBA00007484"/>
    </source>
</evidence>
<comment type="caution">
    <text evidence="10">The sequence shown here is derived from an EMBL/GenBank/DDBJ whole genome shotgun (WGS) entry which is preliminary data.</text>
</comment>
<keyword evidence="3 7" id="KW-0378">Hydrolase</keyword>
<evidence type="ECO:0000313" key="10">
    <source>
        <dbReference type="EMBL" id="KTC99625.1"/>
    </source>
</evidence>
<dbReference type="OrthoDB" id="9787787at2"/>
<dbReference type="CDD" id="cd06529">
    <property type="entry name" value="S24_LexA-like"/>
    <property type="match status" value="1"/>
</dbReference>
<protein>
    <submittedName>
        <fullName evidence="10">SOS error prone mutagenesis protein UmuD (RumA)</fullName>
    </submittedName>
</protein>
<dbReference type="GO" id="GO:0006281">
    <property type="term" value="P:DNA repair"/>
    <property type="evidence" value="ECO:0007669"/>
    <property type="project" value="UniProtKB-KW"/>
</dbReference>
<dbReference type="InterPro" id="IPR015927">
    <property type="entry name" value="Peptidase_S24_S26A/B/C"/>
</dbReference>
<dbReference type="Pfam" id="PF00717">
    <property type="entry name" value="Peptidase_S24"/>
    <property type="match status" value="1"/>
</dbReference>
<comment type="similarity">
    <text evidence="1 7">Belongs to the peptidase S24 family.</text>
</comment>
<keyword evidence="4 7" id="KW-0068">Autocatalytic cleavage</keyword>
<evidence type="ECO:0000256" key="6">
    <source>
        <dbReference type="ARBA" id="ARBA00023236"/>
    </source>
</evidence>
<dbReference type="SUPFAM" id="SSF51306">
    <property type="entry name" value="LexA/Signal peptidase"/>
    <property type="match status" value="1"/>
</dbReference>
<dbReference type="Gene3D" id="2.10.109.10">
    <property type="entry name" value="Umud Fragment, subunit A"/>
    <property type="match status" value="1"/>
</dbReference>
<evidence type="ECO:0000313" key="11">
    <source>
        <dbReference type="Proteomes" id="UP000054773"/>
    </source>
</evidence>
<sequence>MAHGGARAGAGRPRGQGKFGEATKSVRIPVSRVADVMQYLKTNREAARMPLYASSVKAGFPSPADDFIEQYLDLNEHLIKHPAATFFVRASGESMINAGIHSGDMLVVDRSIEAMHGHVVIAAVNGELTVKRLSRQQGKTRLLAENPEFAAIDLTSDQDVVIWGVVTHVIHAVL</sequence>
<feature type="region of interest" description="Disordered" evidence="8">
    <location>
        <begin position="1"/>
        <end position="22"/>
    </location>
</feature>
<dbReference type="GO" id="GO:0009432">
    <property type="term" value="P:SOS response"/>
    <property type="evidence" value="ECO:0007669"/>
    <property type="project" value="UniProtKB-KW"/>
</dbReference>